<keyword evidence="3" id="KW-1185">Reference proteome</keyword>
<evidence type="ECO:0000313" key="2">
    <source>
        <dbReference type="EMBL" id="AYF78124.1"/>
    </source>
</evidence>
<dbReference type="Proteomes" id="UP000267164">
    <property type="component" value="Chromosome"/>
</dbReference>
<dbReference type="AlphaFoldDB" id="A0A386ZLT3"/>
<feature type="region of interest" description="Disordered" evidence="1">
    <location>
        <begin position="1"/>
        <end position="27"/>
    </location>
</feature>
<sequence length="172" mass="19604">MALTQLAEPIEQTRPDATPAEPEKTTATPAAVVLTGPERALLRKVYDLIGPCIASTEYGIEYMARGYRSGCGGGFAYKCTKKRITAQWHEWIVTDRYPDGSVKKARKGRLLQDVSITYTRLAKWCDSLPEQVRAQALTWWRTYPEDMRDLPQLYRLTLEQLAEPEEPQLALW</sequence>
<gene>
    <name evidence="2" type="ORF">D7D52_34705</name>
</gene>
<organism evidence="2 3">
    <name type="scientific">Nocardia yunnanensis</name>
    <dbReference type="NCBI Taxonomy" id="2382165"/>
    <lineage>
        <taxon>Bacteria</taxon>
        <taxon>Bacillati</taxon>
        <taxon>Actinomycetota</taxon>
        <taxon>Actinomycetes</taxon>
        <taxon>Mycobacteriales</taxon>
        <taxon>Nocardiaceae</taxon>
        <taxon>Nocardia</taxon>
    </lineage>
</organism>
<evidence type="ECO:0000313" key="3">
    <source>
        <dbReference type="Proteomes" id="UP000267164"/>
    </source>
</evidence>
<dbReference type="EMBL" id="CP032568">
    <property type="protein sequence ID" value="AYF78124.1"/>
    <property type="molecule type" value="Genomic_DNA"/>
</dbReference>
<evidence type="ECO:0000256" key="1">
    <source>
        <dbReference type="SAM" id="MobiDB-lite"/>
    </source>
</evidence>
<dbReference type="OrthoDB" id="4564454at2"/>
<protein>
    <submittedName>
        <fullName evidence="2">Uncharacterized protein</fullName>
    </submittedName>
</protein>
<dbReference type="KEGG" id="nyu:D7D52_34705"/>
<accession>A0A386ZLT3</accession>
<name>A0A386ZLT3_9NOCA</name>
<feature type="compositionally biased region" description="Low complexity" evidence="1">
    <location>
        <begin position="15"/>
        <end position="27"/>
    </location>
</feature>
<proteinExistence type="predicted"/>
<reference evidence="2 3" key="1">
    <citation type="submission" date="2018-09" db="EMBL/GenBank/DDBJ databases">
        <title>Nocardia yunnanensis sp. nov., an actinomycete isolated from a soil sample.</title>
        <authorList>
            <person name="Zhang J."/>
        </authorList>
    </citation>
    <scope>NUCLEOTIDE SEQUENCE [LARGE SCALE GENOMIC DNA]</scope>
    <source>
        <strain evidence="2 3">CFHS0054</strain>
    </source>
</reference>